<feature type="active site" description="Proton acceptor" evidence="7">
    <location>
        <position position="102"/>
    </location>
</feature>
<dbReference type="InterPro" id="IPR001967">
    <property type="entry name" value="Peptidase_S11_N"/>
</dbReference>
<evidence type="ECO:0000256" key="8">
    <source>
        <dbReference type="PIRSR" id="PIRSR618044-2"/>
    </source>
</evidence>
<evidence type="ECO:0000256" key="6">
    <source>
        <dbReference type="ARBA" id="ARBA00023316"/>
    </source>
</evidence>
<dbReference type="GO" id="GO:0009002">
    <property type="term" value="F:serine-type D-Ala-D-Ala carboxypeptidase activity"/>
    <property type="evidence" value="ECO:0007669"/>
    <property type="project" value="InterPro"/>
</dbReference>
<evidence type="ECO:0000256" key="7">
    <source>
        <dbReference type="PIRSR" id="PIRSR618044-1"/>
    </source>
</evidence>
<protein>
    <recommendedName>
        <fullName evidence="10">Peptidase S11 D-alanyl-D-alanine carboxypeptidase A N-terminal domain-containing protein</fullName>
    </recommendedName>
</protein>
<evidence type="ECO:0000256" key="4">
    <source>
        <dbReference type="ARBA" id="ARBA00022960"/>
    </source>
</evidence>
<dbReference type="InterPro" id="IPR018044">
    <property type="entry name" value="Peptidase_S11"/>
</dbReference>
<keyword evidence="5" id="KW-0573">Peptidoglycan synthesis</keyword>
<dbReference type="GO" id="GO:0008360">
    <property type="term" value="P:regulation of cell shape"/>
    <property type="evidence" value="ECO:0007669"/>
    <property type="project" value="UniProtKB-KW"/>
</dbReference>
<evidence type="ECO:0000256" key="3">
    <source>
        <dbReference type="ARBA" id="ARBA00022801"/>
    </source>
</evidence>
<feature type="binding site" evidence="8">
    <location>
        <position position="276"/>
    </location>
    <ligand>
        <name>substrate</name>
    </ligand>
</feature>
<dbReference type="PANTHER" id="PTHR35333:SF3">
    <property type="entry name" value="BETA-LACTAMASE-TYPE TRANSPEPTIDASE FOLD CONTAINING PROTEIN"/>
    <property type="match status" value="1"/>
</dbReference>
<feature type="domain" description="Peptidase S11 D-alanyl-D-alanine carboxypeptidase A N-terminal" evidence="10">
    <location>
        <begin position="68"/>
        <end position="305"/>
    </location>
</feature>
<dbReference type="GO" id="GO:0009252">
    <property type="term" value="P:peptidoglycan biosynthetic process"/>
    <property type="evidence" value="ECO:0007669"/>
    <property type="project" value="UniProtKB-KW"/>
</dbReference>
<evidence type="ECO:0000313" key="12">
    <source>
        <dbReference type="Proteomes" id="UP000178534"/>
    </source>
</evidence>
<dbReference type="Gene3D" id="3.40.710.10">
    <property type="entry name" value="DD-peptidase/beta-lactamase superfamily"/>
    <property type="match status" value="1"/>
</dbReference>
<dbReference type="GO" id="GO:0046677">
    <property type="term" value="P:response to antibiotic"/>
    <property type="evidence" value="ECO:0007669"/>
    <property type="project" value="InterPro"/>
</dbReference>
<organism evidence="11 12">
    <name type="scientific">Candidatus Lloydbacteria bacterium RIFCSPLOWO2_01_FULL_50_20</name>
    <dbReference type="NCBI Taxonomy" id="1798665"/>
    <lineage>
        <taxon>Bacteria</taxon>
        <taxon>Candidatus Lloydiibacteriota</taxon>
    </lineage>
</organism>
<dbReference type="GO" id="GO:0071555">
    <property type="term" value="P:cell wall organization"/>
    <property type="evidence" value="ECO:0007669"/>
    <property type="project" value="UniProtKB-KW"/>
</dbReference>
<dbReference type="GO" id="GO:0006508">
    <property type="term" value="P:proteolysis"/>
    <property type="evidence" value="ECO:0007669"/>
    <property type="project" value="InterPro"/>
</dbReference>
<keyword evidence="3" id="KW-0378">Hydrolase</keyword>
<feature type="active site" evidence="7">
    <location>
        <position position="153"/>
    </location>
</feature>
<evidence type="ECO:0000256" key="1">
    <source>
        <dbReference type="ARBA" id="ARBA00007164"/>
    </source>
</evidence>
<evidence type="ECO:0000256" key="2">
    <source>
        <dbReference type="ARBA" id="ARBA00022729"/>
    </source>
</evidence>
<dbReference type="PANTHER" id="PTHR35333">
    <property type="entry name" value="BETA-LACTAMASE"/>
    <property type="match status" value="1"/>
</dbReference>
<proteinExistence type="inferred from homology"/>
<evidence type="ECO:0000256" key="9">
    <source>
        <dbReference type="RuleBase" id="RU004016"/>
    </source>
</evidence>
<dbReference type="InterPro" id="IPR012338">
    <property type="entry name" value="Beta-lactam/transpept-like"/>
</dbReference>
<sequence>MNMLTAKQTQLFLLVLILGFLAGPRVIEALQRFGSDAHTLATVGTSGEKSDLASGVESVEKENPYKKISLSAKSAYVWDVSEHEKLFELNGGLRLPLASVTKIMTAHVATESLPIGTEIIITPMDILADGDTGLAVGEQWTLEKLLQFTLVASSNDGASALARTAGARLPGGTTTDPILNKKLFVEQMNDRVRLIGLTGTFFRNESGLDVSPSESGAHGTARDMAMLFDYVFRKHPGIFTGTPYAKLDIRSESGILHHVNNTNQDVSGIAGIIGSKTGYTDLAGGNLVIVVDIGVDHPIVIAVLGSTQEKRFSDVKQLIAATTEFIINDVP</sequence>
<keyword evidence="2" id="KW-0732">Signal</keyword>
<dbReference type="Pfam" id="PF00768">
    <property type="entry name" value="Peptidase_S11"/>
    <property type="match status" value="1"/>
</dbReference>
<reference evidence="11 12" key="1">
    <citation type="journal article" date="2016" name="Nat. Commun.">
        <title>Thousands of microbial genomes shed light on interconnected biogeochemical processes in an aquifer system.</title>
        <authorList>
            <person name="Anantharaman K."/>
            <person name="Brown C.T."/>
            <person name="Hug L.A."/>
            <person name="Sharon I."/>
            <person name="Castelle C.J."/>
            <person name="Probst A.J."/>
            <person name="Thomas B.C."/>
            <person name="Singh A."/>
            <person name="Wilkins M.J."/>
            <person name="Karaoz U."/>
            <person name="Brodie E.L."/>
            <person name="Williams K.H."/>
            <person name="Hubbard S.S."/>
            <person name="Banfield J.F."/>
        </authorList>
    </citation>
    <scope>NUCLEOTIDE SEQUENCE [LARGE SCALE GENOMIC DNA]</scope>
</reference>
<feature type="active site" description="Acyl-ester intermediate" evidence="7">
    <location>
        <position position="99"/>
    </location>
</feature>
<comment type="caution">
    <text evidence="11">The sequence shown here is derived from an EMBL/GenBank/DDBJ whole genome shotgun (WGS) entry which is preliminary data.</text>
</comment>
<dbReference type="SUPFAM" id="SSF56601">
    <property type="entry name" value="beta-lactamase/transpeptidase-like"/>
    <property type="match status" value="1"/>
</dbReference>
<evidence type="ECO:0000256" key="5">
    <source>
        <dbReference type="ARBA" id="ARBA00022984"/>
    </source>
</evidence>
<dbReference type="AlphaFoldDB" id="A0A1G2DJF0"/>
<evidence type="ECO:0000313" key="11">
    <source>
        <dbReference type="EMBL" id="OGZ13729.1"/>
    </source>
</evidence>
<keyword evidence="4" id="KW-0133">Cell shape</keyword>
<dbReference type="Proteomes" id="UP000178534">
    <property type="component" value="Unassembled WGS sequence"/>
</dbReference>
<evidence type="ECO:0000259" key="10">
    <source>
        <dbReference type="Pfam" id="PF00768"/>
    </source>
</evidence>
<dbReference type="STRING" id="1798665.A2942_02025"/>
<dbReference type="PRINTS" id="PR00725">
    <property type="entry name" value="DADACBPTASE1"/>
</dbReference>
<dbReference type="GO" id="GO:0008800">
    <property type="term" value="F:beta-lactamase activity"/>
    <property type="evidence" value="ECO:0007669"/>
    <property type="project" value="InterPro"/>
</dbReference>
<comment type="similarity">
    <text evidence="1 9">Belongs to the peptidase S11 family.</text>
</comment>
<gene>
    <name evidence="11" type="ORF">A2942_02025</name>
</gene>
<dbReference type="GO" id="GO:0030655">
    <property type="term" value="P:beta-lactam antibiotic catabolic process"/>
    <property type="evidence" value="ECO:0007669"/>
    <property type="project" value="InterPro"/>
</dbReference>
<dbReference type="InterPro" id="IPR000871">
    <property type="entry name" value="Beta-lactam_class-A"/>
</dbReference>
<keyword evidence="6" id="KW-0961">Cell wall biogenesis/degradation</keyword>
<name>A0A1G2DJF0_9BACT</name>
<accession>A0A1G2DJF0</accession>
<dbReference type="EMBL" id="MHLP01000004">
    <property type="protein sequence ID" value="OGZ13729.1"/>
    <property type="molecule type" value="Genomic_DNA"/>
</dbReference>